<name>A0A2Z5JHP8_STRAR</name>
<dbReference type="AlphaFoldDB" id="A0A2Z5JHP8"/>
<dbReference type="Proteomes" id="UP000252698">
    <property type="component" value="Chromosome"/>
</dbReference>
<proteinExistence type="predicted"/>
<accession>A0A2Z5JHP8</accession>
<dbReference type="EMBL" id="CP027306">
    <property type="protein sequence ID" value="AXE79878.1"/>
    <property type="molecule type" value="Genomic_DNA"/>
</dbReference>
<sequence length="117" mass="12004">MSTTSARGSFVPSPGDCDTRLDVDFSALGGDGVVAADVVAPAERLGVLREFRPTMPTEWARRMAENADGAACADAVSGYAALGRDGLGRHLPRYGGTATATAGPRSSRAPISGRKVP</sequence>
<dbReference type="KEGG" id="sata:C5746_26435"/>
<protein>
    <submittedName>
        <fullName evidence="2">Uncharacterized protein</fullName>
    </submittedName>
</protein>
<dbReference type="GeneID" id="95521940"/>
<evidence type="ECO:0000313" key="2">
    <source>
        <dbReference type="EMBL" id="AXE79878.1"/>
    </source>
</evidence>
<dbReference type="RefSeq" id="WP_114246359.1">
    <property type="nucleotide sequence ID" value="NZ_CP027306.1"/>
</dbReference>
<reference evidence="2 3" key="1">
    <citation type="journal article" date="2018" name="Front. Microbiol.">
        <title>Genome Sequencing of Streptomyces atratus SCSIOZH16 and Activation Production of Nocardamine via Metabolic Engineering.</title>
        <authorList>
            <person name="Li Y."/>
            <person name="Zhang C."/>
            <person name="Liu C."/>
            <person name="Ju J."/>
            <person name="Ma J."/>
        </authorList>
    </citation>
    <scope>NUCLEOTIDE SEQUENCE [LARGE SCALE GENOMIC DNA]</scope>
    <source>
        <strain evidence="2 3">SCSIO_ZH16</strain>
    </source>
</reference>
<evidence type="ECO:0000256" key="1">
    <source>
        <dbReference type="SAM" id="MobiDB-lite"/>
    </source>
</evidence>
<evidence type="ECO:0000313" key="3">
    <source>
        <dbReference type="Proteomes" id="UP000252698"/>
    </source>
</evidence>
<feature type="region of interest" description="Disordered" evidence="1">
    <location>
        <begin position="93"/>
        <end position="117"/>
    </location>
</feature>
<organism evidence="2 3">
    <name type="scientific">Streptomyces atratus</name>
    <dbReference type="NCBI Taxonomy" id="1893"/>
    <lineage>
        <taxon>Bacteria</taxon>
        <taxon>Bacillati</taxon>
        <taxon>Actinomycetota</taxon>
        <taxon>Actinomycetes</taxon>
        <taxon>Kitasatosporales</taxon>
        <taxon>Streptomycetaceae</taxon>
        <taxon>Streptomyces</taxon>
    </lineage>
</organism>
<gene>
    <name evidence="2" type="ORF">C5746_26435</name>
</gene>